<dbReference type="SUPFAM" id="SSF51679">
    <property type="entry name" value="Bacterial luciferase-like"/>
    <property type="match status" value="1"/>
</dbReference>
<dbReference type="PANTHER" id="PTHR30137">
    <property type="entry name" value="LUCIFERASE-LIKE MONOOXYGENASE"/>
    <property type="match status" value="1"/>
</dbReference>
<evidence type="ECO:0000256" key="2">
    <source>
        <dbReference type="ARBA" id="ARBA00023033"/>
    </source>
</evidence>
<sequence length="348" mass="39138">MNFEDIKFGLDTFGDVAIDAETGEKISYEESIRNIVKEGQLAEKVGVDIFALGEHHREEFSISSPEIILAALASTTEKITLGTGVTVLSSDDPIRVYQRFATLDAISNGRAQIMLGRGSFTESYGLFGYDLEDYNDLFEEKTALFDKLVQGGPITWEGKFTPTLNEMEVFPKMTEHRLDTHIGVGGTPESVIRAARYGYPLMLAIIGGQPTRFKPYINLYNQALEKFGHKAQPIGMHSFGLIADDDETAIENAWKYIVPFMDKIGLERGWGRMTKEHFEDEVARGSYYVGSPETVARKMVRAIKEMGIQRFDLVYGMNGQTQEERFKTIELFGTKVIPRIKELLKEGN</sequence>
<dbReference type="Pfam" id="PF00296">
    <property type="entry name" value="Bac_luciferase"/>
    <property type="match status" value="1"/>
</dbReference>
<evidence type="ECO:0000259" key="3">
    <source>
        <dbReference type="Pfam" id="PF00296"/>
    </source>
</evidence>
<accession>A0ABT1WPG8</accession>
<keyword evidence="5" id="KW-1185">Reference proteome</keyword>
<name>A0ABT1WPG8_9LACT</name>
<evidence type="ECO:0000256" key="1">
    <source>
        <dbReference type="ARBA" id="ARBA00023002"/>
    </source>
</evidence>
<dbReference type="Proteomes" id="UP001059480">
    <property type="component" value="Unassembled WGS sequence"/>
</dbReference>
<gene>
    <name evidence="4" type="ORF">NPA36_06125</name>
</gene>
<dbReference type="Gene3D" id="3.20.20.30">
    <property type="entry name" value="Luciferase-like domain"/>
    <property type="match status" value="1"/>
</dbReference>
<evidence type="ECO:0000313" key="5">
    <source>
        <dbReference type="Proteomes" id="UP001059480"/>
    </source>
</evidence>
<feature type="domain" description="Luciferase-like" evidence="3">
    <location>
        <begin position="21"/>
        <end position="309"/>
    </location>
</feature>
<organism evidence="4 5">
    <name type="scientific">Granulicatella seriolae</name>
    <dbReference type="NCBI Taxonomy" id="2967226"/>
    <lineage>
        <taxon>Bacteria</taxon>
        <taxon>Bacillati</taxon>
        <taxon>Bacillota</taxon>
        <taxon>Bacilli</taxon>
        <taxon>Lactobacillales</taxon>
        <taxon>Carnobacteriaceae</taxon>
        <taxon>Granulicatella</taxon>
    </lineage>
</organism>
<proteinExistence type="predicted"/>
<protein>
    <submittedName>
        <fullName evidence="4">LLM class flavin-dependent oxidoreductase</fullName>
    </submittedName>
</protein>
<dbReference type="EMBL" id="JANHNZ010000005">
    <property type="protein sequence ID" value="MCQ9210124.1"/>
    <property type="molecule type" value="Genomic_DNA"/>
</dbReference>
<reference evidence="4" key="2">
    <citation type="journal article" date="2023" name="Curr. Microbiol.">
        <title>Granulicatella seriolae sp. nov., a Novel Facultative Anaerobe Isolated from Yellowtail Marine Fish.</title>
        <authorList>
            <person name="Lee M."/>
            <person name="Choi Y.J."/>
            <person name="Farooq A."/>
            <person name="Jeong J.B."/>
            <person name="Jung M.Y."/>
        </authorList>
    </citation>
    <scope>NUCLEOTIDE SEQUENCE</scope>
    <source>
        <strain evidence="4">S8</strain>
    </source>
</reference>
<keyword evidence="2" id="KW-0503">Monooxygenase</keyword>
<dbReference type="PANTHER" id="PTHR30137:SF8">
    <property type="entry name" value="BLR5498 PROTEIN"/>
    <property type="match status" value="1"/>
</dbReference>
<dbReference type="InterPro" id="IPR050766">
    <property type="entry name" value="Bact_Lucif_Oxidored"/>
</dbReference>
<dbReference type="InterPro" id="IPR011251">
    <property type="entry name" value="Luciferase-like_dom"/>
</dbReference>
<comment type="caution">
    <text evidence="4">The sequence shown here is derived from an EMBL/GenBank/DDBJ whole genome shotgun (WGS) entry which is preliminary data.</text>
</comment>
<dbReference type="InterPro" id="IPR022290">
    <property type="entry name" value="LLM_Atu2307-like"/>
</dbReference>
<dbReference type="NCBIfam" id="TIGR03858">
    <property type="entry name" value="LLM_2I7G"/>
    <property type="match status" value="1"/>
</dbReference>
<reference evidence="4" key="3">
    <citation type="journal article" date="2023" name="Microbiol. Resour. Announc.">
        <title>Draft Genome Sequence of Granulicatella sp. Strain S8, Isolated from a Marine Fish, Seriola quinqueradiata.</title>
        <authorList>
            <person name="Lee M."/>
            <person name="Farooq A."/>
            <person name="Jeong J.B."/>
            <person name="Jung M.Y."/>
        </authorList>
    </citation>
    <scope>NUCLEOTIDE SEQUENCE</scope>
    <source>
        <strain evidence="4">S8</strain>
    </source>
</reference>
<evidence type="ECO:0000313" key="4">
    <source>
        <dbReference type="EMBL" id="MCQ9210124.1"/>
    </source>
</evidence>
<keyword evidence="1" id="KW-0560">Oxidoreductase</keyword>
<reference evidence="4" key="1">
    <citation type="submission" date="2022-07" db="EMBL/GenBank/DDBJ databases">
        <authorList>
            <person name="Jung M.-Y."/>
            <person name="Lee M."/>
        </authorList>
    </citation>
    <scope>NUCLEOTIDE SEQUENCE</scope>
    <source>
        <strain evidence="4">S8</strain>
    </source>
</reference>
<dbReference type="InterPro" id="IPR036661">
    <property type="entry name" value="Luciferase-like_sf"/>
</dbReference>
<dbReference type="RefSeq" id="WP_256945240.1">
    <property type="nucleotide sequence ID" value="NZ_JANHNZ010000005.1"/>
</dbReference>